<keyword evidence="2 4" id="KW-0689">Ribosomal protein</keyword>
<dbReference type="EMBL" id="MEUG01000001">
    <property type="protein sequence ID" value="OGC27980.1"/>
    <property type="molecule type" value="Genomic_DNA"/>
</dbReference>
<sequence length="143" mass="16151">MKKNNTIFANDKMVKRKWFRVDASGKVLGRLATKVAVYLRGKHKTLYTPQTDCGDYIVVVNADKVKVTGNKLKDKTYFTHSGYPGGDKTVSLEKMLQSKPEQVIRLAITGMLPHTRLGARIVRKLKIFTKTPAQYAKIPELEV</sequence>
<dbReference type="GO" id="GO:0006412">
    <property type="term" value="P:translation"/>
    <property type="evidence" value="ECO:0007669"/>
    <property type="project" value="UniProtKB-UniRule"/>
</dbReference>
<dbReference type="AlphaFoldDB" id="A0A1F4T601"/>
<dbReference type="GO" id="GO:0003729">
    <property type="term" value="F:mRNA binding"/>
    <property type="evidence" value="ECO:0007669"/>
    <property type="project" value="TreeGrafter"/>
</dbReference>
<keyword evidence="3 4" id="KW-0687">Ribonucleoprotein</keyword>
<name>A0A1F4T601_UNCSA</name>
<dbReference type="Proteomes" id="UP000178602">
    <property type="component" value="Unassembled WGS sequence"/>
</dbReference>
<dbReference type="CDD" id="cd00392">
    <property type="entry name" value="Ribosomal_L13"/>
    <property type="match status" value="1"/>
</dbReference>
<reference evidence="5 6" key="1">
    <citation type="journal article" date="2016" name="Nat. Commun.">
        <title>Thousands of microbial genomes shed light on interconnected biogeochemical processes in an aquifer system.</title>
        <authorList>
            <person name="Anantharaman K."/>
            <person name="Brown C.T."/>
            <person name="Hug L.A."/>
            <person name="Sharon I."/>
            <person name="Castelle C.J."/>
            <person name="Probst A.J."/>
            <person name="Thomas B.C."/>
            <person name="Singh A."/>
            <person name="Wilkins M.J."/>
            <person name="Karaoz U."/>
            <person name="Brodie E.L."/>
            <person name="Williams K.H."/>
            <person name="Hubbard S.S."/>
            <person name="Banfield J.F."/>
        </authorList>
    </citation>
    <scope>NUCLEOTIDE SEQUENCE [LARGE SCALE GENOMIC DNA]</scope>
</reference>
<comment type="similarity">
    <text evidence="1 4">Belongs to the universal ribosomal protein uL13 family.</text>
</comment>
<dbReference type="Gene3D" id="3.90.1180.10">
    <property type="entry name" value="Ribosomal protein L13"/>
    <property type="match status" value="1"/>
</dbReference>
<dbReference type="PIRSF" id="PIRSF002181">
    <property type="entry name" value="Ribosomal_L13"/>
    <property type="match status" value="1"/>
</dbReference>
<dbReference type="Pfam" id="PF00572">
    <property type="entry name" value="Ribosomal_L13"/>
    <property type="match status" value="1"/>
</dbReference>
<comment type="subunit">
    <text evidence="4">Part of the 50S ribosomal subunit.</text>
</comment>
<evidence type="ECO:0000313" key="6">
    <source>
        <dbReference type="Proteomes" id="UP000178602"/>
    </source>
</evidence>
<dbReference type="GO" id="GO:0017148">
    <property type="term" value="P:negative regulation of translation"/>
    <property type="evidence" value="ECO:0007669"/>
    <property type="project" value="TreeGrafter"/>
</dbReference>
<dbReference type="NCBIfam" id="TIGR01066">
    <property type="entry name" value="rplM_bact"/>
    <property type="match status" value="1"/>
</dbReference>
<gene>
    <name evidence="4" type="primary">rplM</name>
    <name evidence="5" type="ORF">A3K49_03145</name>
</gene>
<evidence type="ECO:0000256" key="4">
    <source>
        <dbReference type="HAMAP-Rule" id="MF_01366"/>
    </source>
</evidence>
<dbReference type="PANTHER" id="PTHR11545">
    <property type="entry name" value="RIBOSOMAL PROTEIN L13"/>
    <property type="match status" value="1"/>
</dbReference>
<dbReference type="GO" id="GO:0003735">
    <property type="term" value="F:structural constituent of ribosome"/>
    <property type="evidence" value="ECO:0007669"/>
    <property type="project" value="InterPro"/>
</dbReference>
<evidence type="ECO:0000256" key="1">
    <source>
        <dbReference type="ARBA" id="ARBA00006227"/>
    </source>
</evidence>
<accession>A0A1F4T601</accession>
<comment type="function">
    <text evidence="4">This protein is one of the early assembly proteins of the 50S ribosomal subunit, although it is not seen to bind rRNA by itself. It is important during the early stages of 50S assembly.</text>
</comment>
<dbReference type="SUPFAM" id="SSF52161">
    <property type="entry name" value="Ribosomal protein L13"/>
    <property type="match status" value="1"/>
</dbReference>
<dbReference type="PANTHER" id="PTHR11545:SF2">
    <property type="entry name" value="LARGE RIBOSOMAL SUBUNIT PROTEIN UL13M"/>
    <property type="match status" value="1"/>
</dbReference>
<comment type="caution">
    <text evidence="5">The sequence shown here is derived from an EMBL/GenBank/DDBJ whole genome shotgun (WGS) entry which is preliminary data.</text>
</comment>
<dbReference type="InterPro" id="IPR005822">
    <property type="entry name" value="Ribosomal_uL13"/>
</dbReference>
<protein>
    <recommendedName>
        <fullName evidence="4">Large ribosomal subunit protein uL13</fullName>
    </recommendedName>
</protein>
<dbReference type="InterPro" id="IPR036899">
    <property type="entry name" value="Ribosomal_uL13_sf"/>
</dbReference>
<evidence type="ECO:0000313" key="5">
    <source>
        <dbReference type="EMBL" id="OGC27980.1"/>
    </source>
</evidence>
<evidence type="ECO:0000256" key="2">
    <source>
        <dbReference type="ARBA" id="ARBA00022980"/>
    </source>
</evidence>
<dbReference type="HAMAP" id="MF_01366">
    <property type="entry name" value="Ribosomal_uL13"/>
    <property type="match status" value="1"/>
</dbReference>
<dbReference type="GO" id="GO:0022625">
    <property type="term" value="C:cytosolic large ribosomal subunit"/>
    <property type="evidence" value="ECO:0007669"/>
    <property type="project" value="TreeGrafter"/>
</dbReference>
<proteinExistence type="inferred from homology"/>
<organism evidence="5 6">
    <name type="scientific">candidate division WOR-1 bacterium RIFOXYC12_FULL_54_18</name>
    <dbReference type="NCBI Taxonomy" id="1802584"/>
    <lineage>
        <taxon>Bacteria</taxon>
        <taxon>Bacillati</taxon>
        <taxon>Saganbacteria</taxon>
    </lineage>
</organism>
<evidence type="ECO:0000256" key="3">
    <source>
        <dbReference type="ARBA" id="ARBA00023274"/>
    </source>
</evidence>
<dbReference type="InterPro" id="IPR005823">
    <property type="entry name" value="Ribosomal_uL13_bac-type"/>
</dbReference>